<evidence type="ECO:0000313" key="2">
    <source>
        <dbReference type="Proteomes" id="UP000398389"/>
    </source>
</evidence>
<sequence>MLIPHPGRPSVPWRALASSVRVHLFFRPFHNHRHNFNHHHHHVSPAHVISPYLETLLYDPSISITSDSLADRTLPLQKAIIQFCYTPESISSRTLLTKSLLATKSQIPVNAFAELLENLYFIVIKSFVATGNTRKCISVHDFFFSSDIFPNISQTQWLGFVKSMLRFAENTDNESNTSISEPSHSIVQALYQVHCRFGWKNTFEQTAAWMYFDGKIPDSQLARIKPSPKDSQDIKLPIQEWIWRLFLGGDLPTSPWQLIFLERLLGPNSISTLISLSSEDFIRISPTGFHLYRQLVHSVRAGQNGPEGTNTFISALESSQTLHKIAEATLSMPSPFGFHVAAAFTRAIPSLPPYFWCTVLLNKQIKTQQVLNLFKSLNRSIPEKVKETLVFRESSLNSDYNKTYKRLFNIPPNKSDTELLKSYANTVRVLCKETPEIAHKIMQDPIAYKVPEIVKAYLTGLQETNQYNRLCRYVERTLAPNAQIPAIYRLFWPYYLLALTFAKNPKYPRQGTRSREALHYLFAILGAKANIKMRTNVRHSKDVMPLPLKSLATLFPLNGVPLTQPLFDRLAYRLLIYGRTNTHAAGKKPLLLPLAPLQLIKLLRLAFAAKTKASQPKYQLSPYRLYQYLDGLLYGSMAVPRSDLITFLTKLWGLYPADVAAWKTTHPGTRFAHEYLSAPIIHHIIYIGILLSPSKPWWVLAMIRQALLDLPESSPVSFASHGHLIKETVESVLARIYTEQPIYNKHAMYQRAAAAARARGVTFVRPVFNHYYEQIPGHELYKGHSEQAADSTSHSRIYQQPLLAGPFRNARSHILCRFPSDVLSDALNMIWEGVSMKEVDAALIHKGIRVSPATVYSITRATSTRTPRNRRYKTLALKRLARKLRIKKARRRIYNNYNH</sequence>
<keyword evidence="2" id="KW-1185">Reference proteome</keyword>
<dbReference type="AlphaFoldDB" id="A0A5E8C3E3"/>
<reference evidence="1 2" key="1">
    <citation type="submission" date="2019-09" db="EMBL/GenBank/DDBJ databases">
        <authorList>
            <person name="Brejova B."/>
        </authorList>
    </citation>
    <scope>NUCLEOTIDE SEQUENCE [LARGE SCALE GENOMIC DNA]</scope>
</reference>
<proteinExistence type="predicted"/>
<evidence type="ECO:0000313" key="1">
    <source>
        <dbReference type="EMBL" id="VVT57465.1"/>
    </source>
</evidence>
<name>A0A5E8C3E3_9ASCO</name>
<dbReference type="RefSeq" id="XP_031856314.1">
    <property type="nucleotide sequence ID" value="XM_032000423.1"/>
</dbReference>
<protein>
    <submittedName>
        <fullName evidence="1">Uncharacterized protein</fullName>
    </submittedName>
</protein>
<dbReference type="EMBL" id="CABVLU010000005">
    <property type="protein sequence ID" value="VVT57465.1"/>
    <property type="molecule type" value="Genomic_DNA"/>
</dbReference>
<organism evidence="1 2">
    <name type="scientific">Magnusiomyces paraingens</name>
    <dbReference type="NCBI Taxonomy" id="2606893"/>
    <lineage>
        <taxon>Eukaryota</taxon>
        <taxon>Fungi</taxon>
        <taxon>Dikarya</taxon>
        <taxon>Ascomycota</taxon>
        <taxon>Saccharomycotina</taxon>
        <taxon>Dipodascomycetes</taxon>
        <taxon>Dipodascales</taxon>
        <taxon>Dipodascaceae</taxon>
        <taxon>Magnusiomyces</taxon>
    </lineage>
</organism>
<dbReference type="Proteomes" id="UP000398389">
    <property type="component" value="Unassembled WGS sequence"/>
</dbReference>
<dbReference type="GeneID" id="43584523"/>
<gene>
    <name evidence="1" type="ORF">SAPINGB_P005709</name>
</gene>
<accession>A0A5E8C3E3</accession>